<evidence type="ECO:0000313" key="8">
    <source>
        <dbReference type="EMBL" id="AJF05538.1"/>
    </source>
</evidence>
<evidence type="ECO:0000256" key="5">
    <source>
        <dbReference type="ARBA" id="ARBA00022975"/>
    </source>
</evidence>
<reference evidence="8 9" key="1">
    <citation type="journal article" date="2015" name="Genome Announc.">
        <title>Genomes of Geoalkalibacter ferrihydriticus Z-0531T and Geoalkalibacter subterraneus Red1T, Two Haloalkaliphilic Metal-Reducing Deltaproteobacteria.</title>
        <authorList>
            <person name="Badalamenti J.P."/>
            <person name="Krajmalnik-Brown R."/>
            <person name="Torres C.I."/>
            <person name="Bond D.R."/>
        </authorList>
    </citation>
    <scope>NUCLEOTIDE SEQUENCE [LARGE SCALE GENOMIC DNA]</scope>
    <source>
        <strain evidence="8 9">Red1</strain>
    </source>
</reference>
<dbReference type="GO" id="GO:0006207">
    <property type="term" value="P:'de novo' pyrimidine nucleobase biosynthetic process"/>
    <property type="evidence" value="ECO:0007669"/>
    <property type="project" value="TreeGrafter"/>
</dbReference>
<dbReference type="InterPro" id="IPR012135">
    <property type="entry name" value="Dihydroorotate_DH_1_2"/>
</dbReference>
<dbReference type="AlphaFoldDB" id="A0A0B5FE47"/>
<gene>
    <name evidence="8" type="ORF">GSUB_01640</name>
</gene>
<dbReference type="InterPro" id="IPR013785">
    <property type="entry name" value="Aldolase_TIM"/>
</dbReference>
<dbReference type="UniPathway" id="UPA00070"/>
<evidence type="ECO:0000313" key="9">
    <source>
        <dbReference type="Proteomes" id="UP000035036"/>
    </source>
</evidence>
<keyword evidence="3" id="KW-0285">Flavoprotein</keyword>
<accession>A0A0B5FE47</accession>
<keyword evidence="4" id="KW-0288">FMN</keyword>
<dbReference type="GO" id="GO:0044205">
    <property type="term" value="P:'de novo' UMP biosynthetic process"/>
    <property type="evidence" value="ECO:0007669"/>
    <property type="project" value="UniProtKB-UniPathway"/>
</dbReference>
<dbReference type="RefSeq" id="WP_040198904.1">
    <property type="nucleotide sequence ID" value="NZ_CP010311.1"/>
</dbReference>
<dbReference type="KEGG" id="gsb:GSUB_01640"/>
<proteinExistence type="predicted"/>
<comment type="pathway">
    <text evidence="2">Pyrimidine metabolism; UMP biosynthesis via de novo pathway.</text>
</comment>
<dbReference type="EMBL" id="CP010311">
    <property type="protein sequence ID" value="AJF05538.1"/>
    <property type="molecule type" value="Genomic_DNA"/>
</dbReference>
<feature type="domain" description="Dihydroorotate dehydrogenase catalytic" evidence="7">
    <location>
        <begin position="248"/>
        <end position="310"/>
    </location>
</feature>
<dbReference type="PANTHER" id="PTHR48109">
    <property type="entry name" value="DIHYDROOROTATE DEHYDROGENASE (QUINONE), MITOCHONDRIAL-RELATED"/>
    <property type="match status" value="1"/>
</dbReference>
<evidence type="ECO:0000256" key="3">
    <source>
        <dbReference type="ARBA" id="ARBA00022630"/>
    </source>
</evidence>
<dbReference type="Pfam" id="PF01180">
    <property type="entry name" value="DHO_dh"/>
    <property type="match status" value="1"/>
</dbReference>
<dbReference type="SUPFAM" id="SSF51395">
    <property type="entry name" value="FMN-linked oxidoreductases"/>
    <property type="match status" value="1"/>
</dbReference>
<keyword evidence="5" id="KW-0665">Pyrimidine biosynthesis</keyword>
<dbReference type="InterPro" id="IPR050074">
    <property type="entry name" value="DHO_dehydrogenase"/>
</dbReference>
<dbReference type="Gene3D" id="3.20.20.70">
    <property type="entry name" value="Aldolase class I"/>
    <property type="match status" value="2"/>
</dbReference>
<dbReference type="GO" id="GO:0004152">
    <property type="term" value="F:dihydroorotate dehydrogenase activity"/>
    <property type="evidence" value="ECO:0007669"/>
    <property type="project" value="InterPro"/>
</dbReference>
<evidence type="ECO:0000259" key="7">
    <source>
        <dbReference type="Pfam" id="PF01180"/>
    </source>
</evidence>
<evidence type="ECO:0000256" key="4">
    <source>
        <dbReference type="ARBA" id="ARBA00022643"/>
    </source>
</evidence>
<keyword evidence="6" id="KW-0560">Oxidoreductase</keyword>
<keyword evidence="9" id="KW-1185">Reference proteome</keyword>
<comment type="cofactor">
    <cofactor evidence="1">
        <name>FMN</name>
        <dbReference type="ChEBI" id="CHEBI:58210"/>
    </cofactor>
</comment>
<dbReference type="Proteomes" id="UP000035036">
    <property type="component" value="Chromosome"/>
</dbReference>
<dbReference type="InterPro" id="IPR005720">
    <property type="entry name" value="Dihydroorotate_DH_cat"/>
</dbReference>
<dbReference type="STRING" id="483547.GSUB_01640"/>
<dbReference type="HOGENOM" id="CLU_042042_4_0_7"/>
<evidence type="ECO:0000256" key="2">
    <source>
        <dbReference type="ARBA" id="ARBA00004725"/>
    </source>
</evidence>
<dbReference type="OrthoDB" id="9794954at2"/>
<sequence length="351" mass="38710">MSDLTTTYMGLSLPNPLVVASSSLTGSVDGVKRCAAAGAGAVVLKSLFEEQISHETGQLSQYAEYASHYEASQYLQGYGMELGPREYLKLVEDSRKAVDIPVIASLNCFTTGRWADYARKLEAAGASAIELNVGLMPNETDQEGTAIEQRYFRILHDVKSRVEIPVAMKVGPYFSSFANFAEKLCRDRAEGPDYTVGWCGPGKNSGKIVWRGADALVLFNRFYQLDIDIEKMKLVAGNPYSTSAEIHTSLRWISMLAGRLGCDLAATTGVHSGDDVIKQLLAGAQVVQLCSTLYQNGNEQVGKILEEIRGWMDRHEFESLDDFRGRLSQARSSNPRGHERLQYIKLFVGIE</sequence>
<name>A0A0B5FE47_9BACT</name>
<evidence type="ECO:0000256" key="1">
    <source>
        <dbReference type="ARBA" id="ARBA00001917"/>
    </source>
</evidence>
<organism evidence="8 9">
    <name type="scientific">Geoalkalibacter subterraneus</name>
    <dbReference type="NCBI Taxonomy" id="483547"/>
    <lineage>
        <taxon>Bacteria</taxon>
        <taxon>Pseudomonadati</taxon>
        <taxon>Thermodesulfobacteriota</taxon>
        <taxon>Desulfuromonadia</taxon>
        <taxon>Desulfuromonadales</taxon>
        <taxon>Geoalkalibacteraceae</taxon>
        <taxon>Geoalkalibacter</taxon>
    </lineage>
</organism>
<dbReference type="PANTHER" id="PTHR48109:SF3">
    <property type="entry name" value="SLL0744 PROTEIN"/>
    <property type="match status" value="1"/>
</dbReference>
<dbReference type="GO" id="GO:0005737">
    <property type="term" value="C:cytoplasm"/>
    <property type="evidence" value="ECO:0007669"/>
    <property type="project" value="InterPro"/>
</dbReference>
<protein>
    <recommendedName>
        <fullName evidence="7">Dihydroorotate dehydrogenase catalytic domain-containing protein</fullName>
    </recommendedName>
</protein>
<evidence type="ECO:0000256" key="6">
    <source>
        <dbReference type="ARBA" id="ARBA00023002"/>
    </source>
</evidence>
<dbReference type="PIRSF" id="PIRSF000164">
    <property type="entry name" value="DHO_oxidase"/>
    <property type="match status" value="1"/>
</dbReference>